<organism evidence="10 11">
    <name type="scientific">Plakobranchus ocellatus</name>
    <dbReference type="NCBI Taxonomy" id="259542"/>
    <lineage>
        <taxon>Eukaryota</taxon>
        <taxon>Metazoa</taxon>
        <taxon>Spiralia</taxon>
        <taxon>Lophotrochozoa</taxon>
        <taxon>Mollusca</taxon>
        <taxon>Gastropoda</taxon>
        <taxon>Heterobranchia</taxon>
        <taxon>Euthyneura</taxon>
        <taxon>Panpulmonata</taxon>
        <taxon>Sacoglossa</taxon>
        <taxon>Placobranchoidea</taxon>
        <taxon>Plakobranchidae</taxon>
        <taxon>Plakobranchus</taxon>
    </lineage>
</organism>
<dbReference type="SUPFAM" id="SSF52499">
    <property type="entry name" value="Isochorismatase-like hydrolases"/>
    <property type="match status" value="1"/>
</dbReference>
<keyword evidence="11" id="KW-1185">Reference proteome</keyword>
<evidence type="ECO:0000256" key="2">
    <source>
        <dbReference type="ARBA" id="ARBA00022642"/>
    </source>
</evidence>
<evidence type="ECO:0000256" key="3">
    <source>
        <dbReference type="ARBA" id="ARBA00022723"/>
    </source>
</evidence>
<feature type="non-terminal residue" evidence="10">
    <location>
        <position position="1"/>
    </location>
</feature>
<accession>A0AAV4DK90</accession>
<protein>
    <recommendedName>
        <fullName evidence="6">nicotinamidase</fullName>
        <ecNumber evidence="6">3.5.1.19</ecNumber>
    </recommendedName>
    <alternativeName>
        <fullName evidence="7">Nicotinamide deamidase</fullName>
    </alternativeName>
</protein>
<dbReference type="PANTHER" id="PTHR11080">
    <property type="entry name" value="PYRAZINAMIDASE/NICOTINAMIDASE"/>
    <property type="match status" value="1"/>
</dbReference>
<gene>
    <name evidence="10" type="ORF">PoB_007106500</name>
</gene>
<keyword evidence="2" id="KW-0662">Pyridine nucleotide biosynthesis</keyword>
<dbReference type="GO" id="GO:0046872">
    <property type="term" value="F:metal ion binding"/>
    <property type="evidence" value="ECO:0007669"/>
    <property type="project" value="UniProtKB-KW"/>
</dbReference>
<dbReference type="EC" id="3.5.1.19" evidence="6"/>
<evidence type="ECO:0000256" key="7">
    <source>
        <dbReference type="ARBA" id="ARBA00043224"/>
    </source>
</evidence>
<evidence type="ECO:0000313" key="10">
    <source>
        <dbReference type="EMBL" id="GFO44560.1"/>
    </source>
</evidence>
<dbReference type="InterPro" id="IPR000868">
    <property type="entry name" value="Isochorismatase-like_dom"/>
</dbReference>
<keyword evidence="4" id="KW-0378">Hydrolase</keyword>
<reference evidence="10 11" key="1">
    <citation type="journal article" date="2021" name="Elife">
        <title>Chloroplast acquisition without the gene transfer in kleptoplastic sea slugs, Plakobranchus ocellatus.</title>
        <authorList>
            <person name="Maeda T."/>
            <person name="Takahashi S."/>
            <person name="Yoshida T."/>
            <person name="Shimamura S."/>
            <person name="Takaki Y."/>
            <person name="Nagai Y."/>
            <person name="Toyoda A."/>
            <person name="Suzuki Y."/>
            <person name="Arimoto A."/>
            <person name="Ishii H."/>
            <person name="Satoh N."/>
            <person name="Nishiyama T."/>
            <person name="Hasebe M."/>
            <person name="Maruyama T."/>
            <person name="Minagawa J."/>
            <person name="Obokata J."/>
            <person name="Shigenobu S."/>
        </authorList>
    </citation>
    <scope>NUCLEOTIDE SEQUENCE [LARGE SCALE GENOMIC DNA]</scope>
</reference>
<proteinExistence type="inferred from homology"/>
<evidence type="ECO:0000313" key="11">
    <source>
        <dbReference type="Proteomes" id="UP000735302"/>
    </source>
</evidence>
<dbReference type="PANTHER" id="PTHR11080:SF2">
    <property type="entry name" value="LD05707P"/>
    <property type="match status" value="1"/>
</dbReference>
<keyword evidence="3" id="KW-0479">Metal-binding</keyword>
<comment type="caution">
    <text evidence="10">The sequence shown here is derived from an EMBL/GenBank/DDBJ whole genome shotgun (WGS) entry which is preliminary data.</text>
</comment>
<feature type="domain" description="Isochorismatase-like" evidence="9">
    <location>
        <begin position="13"/>
        <end position="87"/>
    </location>
</feature>
<dbReference type="InterPro" id="IPR036380">
    <property type="entry name" value="Isochorismatase-like_sf"/>
</dbReference>
<dbReference type="EMBL" id="BLXT01007959">
    <property type="protein sequence ID" value="GFO44560.1"/>
    <property type="molecule type" value="Genomic_DNA"/>
</dbReference>
<dbReference type="InterPro" id="IPR052347">
    <property type="entry name" value="Isochorismatase_Nicotinamidase"/>
</dbReference>
<dbReference type="GO" id="GO:0019363">
    <property type="term" value="P:pyridine nucleotide biosynthetic process"/>
    <property type="evidence" value="ECO:0007669"/>
    <property type="project" value="UniProtKB-KW"/>
</dbReference>
<dbReference type="AlphaFoldDB" id="A0AAV4DK90"/>
<evidence type="ECO:0000256" key="5">
    <source>
        <dbReference type="ARBA" id="ARBA00037900"/>
    </source>
</evidence>
<keyword evidence="8" id="KW-0812">Transmembrane</keyword>
<keyword evidence="8" id="KW-0472">Membrane</keyword>
<sequence>VDSYSAFFDNGRFGKTSLHSILQSADIDTIFVTGLALDYCVKYTALDGKFLGYDVYVVADATRGVDKATSEQAVTLMKQEGIHVIASMDLDGILFRVRAASSVVFLSPLVIVAWVSAFLVFL</sequence>
<name>A0AAV4DK90_9GAST</name>
<evidence type="ECO:0000256" key="6">
    <source>
        <dbReference type="ARBA" id="ARBA00039017"/>
    </source>
</evidence>
<dbReference type="Pfam" id="PF00857">
    <property type="entry name" value="Isochorismatase"/>
    <property type="match status" value="1"/>
</dbReference>
<evidence type="ECO:0000256" key="8">
    <source>
        <dbReference type="SAM" id="Phobius"/>
    </source>
</evidence>
<feature type="transmembrane region" description="Helical" evidence="8">
    <location>
        <begin position="103"/>
        <end position="121"/>
    </location>
</feature>
<evidence type="ECO:0000259" key="9">
    <source>
        <dbReference type="Pfam" id="PF00857"/>
    </source>
</evidence>
<comment type="pathway">
    <text evidence="5">Cofactor biosynthesis; nicotinate biosynthesis; nicotinate from nicotinamide: step 1/1.</text>
</comment>
<dbReference type="Gene3D" id="3.40.50.850">
    <property type="entry name" value="Isochorismatase-like"/>
    <property type="match status" value="1"/>
</dbReference>
<keyword evidence="8" id="KW-1133">Transmembrane helix</keyword>
<dbReference type="Proteomes" id="UP000735302">
    <property type="component" value="Unassembled WGS sequence"/>
</dbReference>
<comment type="similarity">
    <text evidence="1">Belongs to the isochorismatase family.</text>
</comment>
<evidence type="ECO:0000256" key="4">
    <source>
        <dbReference type="ARBA" id="ARBA00022801"/>
    </source>
</evidence>
<evidence type="ECO:0000256" key="1">
    <source>
        <dbReference type="ARBA" id="ARBA00006336"/>
    </source>
</evidence>
<dbReference type="GO" id="GO:0008936">
    <property type="term" value="F:nicotinamidase activity"/>
    <property type="evidence" value="ECO:0007669"/>
    <property type="project" value="UniProtKB-EC"/>
</dbReference>